<comment type="subcellular location">
    <subcellularLocation>
        <location evidence="1">Cell membrane</location>
        <topology evidence="1">Lipid-anchor</topology>
    </subcellularLocation>
</comment>
<feature type="chain" id="PRO_5007166631" description="ABC transporter substrate-binding protein PnrA-like domain-containing protein" evidence="7">
    <location>
        <begin position="32"/>
        <end position="359"/>
    </location>
</feature>
<organism evidence="9 10">
    <name type="scientific">Microterricola viridarii</name>
    <dbReference type="NCBI Taxonomy" id="412690"/>
    <lineage>
        <taxon>Bacteria</taxon>
        <taxon>Bacillati</taxon>
        <taxon>Actinomycetota</taxon>
        <taxon>Actinomycetes</taxon>
        <taxon>Micrococcales</taxon>
        <taxon>Microbacteriaceae</taxon>
        <taxon>Microterricola</taxon>
    </lineage>
</organism>
<dbReference type="GO" id="GO:0005886">
    <property type="term" value="C:plasma membrane"/>
    <property type="evidence" value="ECO:0007669"/>
    <property type="project" value="UniProtKB-SubCell"/>
</dbReference>
<dbReference type="Gene3D" id="3.40.50.2300">
    <property type="match status" value="2"/>
</dbReference>
<name>A0A120I0W4_9MICO</name>
<dbReference type="Pfam" id="PF02608">
    <property type="entry name" value="Bmp"/>
    <property type="match status" value="1"/>
</dbReference>
<keyword evidence="4 7" id="KW-0732">Signal</keyword>
<reference evidence="9 10" key="1">
    <citation type="journal article" date="2016" name="J. Biotechnol.">
        <title>First complete genome sequence of a species in the genus Microterricola, an extremophilic cold active enzyme producing bacterial strain ERGS5:02 isolated from Sikkim Himalaya.</title>
        <authorList>
            <person name="Himanshu"/>
            <person name="Swarnkar M.K."/>
            <person name="Singh D."/>
            <person name="Kumar R."/>
        </authorList>
    </citation>
    <scope>NUCLEOTIDE SEQUENCE [LARGE SCALE GENOMIC DNA]</scope>
    <source>
        <strain evidence="9 10">ERGS5:02</strain>
    </source>
</reference>
<feature type="domain" description="ABC transporter substrate-binding protein PnrA-like" evidence="8">
    <location>
        <begin position="47"/>
        <end position="346"/>
    </location>
</feature>
<evidence type="ECO:0000256" key="4">
    <source>
        <dbReference type="ARBA" id="ARBA00022729"/>
    </source>
</evidence>
<evidence type="ECO:0000313" key="10">
    <source>
        <dbReference type="Proteomes" id="UP000058305"/>
    </source>
</evidence>
<evidence type="ECO:0000256" key="3">
    <source>
        <dbReference type="ARBA" id="ARBA00022475"/>
    </source>
</evidence>
<keyword evidence="5" id="KW-0472">Membrane</keyword>
<sequence>MNTPTRSTRRAFTPVVLLVGAVLALAGCASAPDAGGENAGSEYCARMVTNSGGLQDRSFNQSSWEGLQQASSRYGIDVRALVSTSETDLRPNVDQAVESGCQLVLTVGWELADATVEAAAANPDVNFAIVDEQVDGANIKPIVFDTAQAAFLAGYLAAGVTETGIVATFGGGNQPPVTLFMDGFVDGVDHYNTVHGTSVRALGWDKAKQDGNFTGDFEDVGKGKTLTQGFIDQGADVILPVAGQVGEGAAAAASEATGVSVIWVDNDGFETLPAAFRPFVLTSVLKNTQDAVVAIVGDDMDGNFDNAPFIGTLQNGGVDIAPFHERASLVSPELSAELDGVRKDIIGGAILVTSPSTPQ</sequence>
<dbReference type="RefSeq" id="WP_067225945.1">
    <property type="nucleotide sequence ID" value="NZ_CP014145.1"/>
</dbReference>
<dbReference type="PANTHER" id="PTHR34296">
    <property type="entry name" value="TRANSCRIPTIONAL ACTIVATOR PROTEIN MED"/>
    <property type="match status" value="1"/>
</dbReference>
<dbReference type="Proteomes" id="UP000058305">
    <property type="component" value="Chromosome"/>
</dbReference>
<dbReference type="InterPro" id="IPR050957">
    <property type="entry name" value="BMP_lipoprotein"/>
</dbReference>
<keyword evidence="3" id="KW-1003">Cell membrane</keyword>
<evidence type="ECO:0000256" key="2">
    <source>
        <dbReference type="ARBA" id="ARBA00008610"/>
    </source>
</evidence>
<evidence type="ECO:0000256" key="1">
    <source>
        <dbReference type="ARBA" id="ARBA00004193"/>
    </source>
</evidence>
<dbReference type="KEGG" id="mvd:AWU67_01745"/>
<dbReference type="OrthoDB" id="9784230at2"/>
<dbReference type="AlphaFoldDB" id="A0A120I0W4"/>
<evidence type="ECO:0000256" key="7">
    <source>
        <dbReference type="SAM" id="SignalP"/>
    </source>
</evidence>
<evidence type="ECO:0000313" key="9">
    <source>
        <dbReference type="EMBL" id="AMB57798.1"/>
    </source>
</evidence>
<reference evidence="10" key="2">
    <citation type="submission" date="2016-01" db="EMBL/GenBank/DDBJ databases">
        <title>First complete genome sequence of a species in the genus Microterricola, an extremophilic cold active enzyme producing strain ERGS5:02 isolated from Sikkim Himalaya.</title>
        <authorList>
            <person name="Kumar R."/>
            <person name="Singh D."/>
            <person name="Swarnkar M.K."/>
        </authorList>
    </citation>
    <scope>NUCLEOTIDE SEQUENCE [LARGE SCALE GENOMIC DNA]</scope>
    <source>
        <strain evidence="10">ERGS5:02</strain>
    </source>
</reference>
<evidence type="ECO:0000259" key="8">
    <source>
        <dbReference type="Pfam" id="PF02608"/>
    </source>
</evidence>
<proteinExistence type="inferred from homology"/>
<keyword evidence="6" id="KW-0449">Lipoprotein</keyword>
<dbReference type="CDD" id="cd06354">
    <property type="entry name" value="PBP1_PrnA-like"/>
    <property type="match status" value="1"/>
</dbReference>
<dbReference type="PROSITE" id="PS51318">
    <property type="entry name" value="TAT"/>
    <property type="match status" value="1"/>
</dbReference>
<protein>
    <recommendedName>
        <fullName evidence="8">ABC transporter substrate-binding protein PnrA-like domain-containing protein</fullName>
    </recommendedName>
</protein>
<dbReference type="EMBL" id="CP014145">
    <property type="protein sequence ID" value="AMB57798.1"/>
    <property type="molecule type" value="Genomic_DNA"/>
</dbReference>
<dbReference type="InterPro" id="IPR003760">
    <property type="entry name" value="PnrA-like"/>
</dbReference>
<accession>A0A120I0W4</accession>
<dbReference type="SUPFAM" id="SSF53822">
    <property type="entry name" value="Periplasmic binding protein-like I"/>
    <property type="match status" value="1"/>
</dbReference>
<dbReference type="InterPro" id="IPR028082">
    <property type="entry name" value="Peripla_BP_I"/>
</dbReference>
<dbReference type="PANTHER" id="PTHR34296:SF2">
    <property type="entry name" value="ABC TRANSPORTER GUANOSINE-BINDING PROTEIN NUPN"/>
    <property type="match status" value="1"/>
</dbReference>
<feature type="signal peptide" evidence="7">
    <location>
        <begin position="1"/>
        <end position="31"/>
    </location>
</feature>
<keyword evidence="10" id="KW-1185">Reference proteome</keyword>
<evidence type="ECO:0000256" key="6">
    <source>
        <dbReference type="ARBA" id="ARBA00023288"/>
    </source>
</evidence>
<dbReference type="InterPro" id="IPR006311">
    <property type="entry name" value="TAT_signal"/>
</dbReference>
<evidence type="ECO:0000256" key="5">
    <source>
        <dbReference type="ARBA" id="ARBA00023136"/>
    </source>
</evidence>
<dbReference type="PROSITE" id="PS51257">
    <property type="entry name" value="PROKAR_LIPOPROTEIN"/>
    <property type="match status" value="1"/>
</dbReference>
<comment type="similarity">
    <text evidence="2">Belongs to the BMP lipoprotein family.</text>
</comment>
<gene>
    <name evidence="9" type="ORF">AWU67_01745</name>
</gene>